<dbReference type="RefSeq" id="XP_020112433.1">
    <property type="nucleotide sequence ID" value="XM_020256844.1"/>
</dbReference>
<proteinExistence type="predicted"/>
<dbReference type="GO" id="GO:0004843">
    <property type="term" value="F:cysteine-type deubiquitinase activity"/>
    <property type="evidence" value="ECO:0007669"/>
    <property type="project" value="InterPro"/>
</dbReference>
<gene>
    <name evidence="4" type="primary">LOC109726996</name>
</gene>
<feature type="region of interest" description="Disordered" evidence="1">
    <location>
        <begin position="622"/>
        <end position="669"/>
    </location>
</feature>
<reference evidence="3" key="1">
    <citation type="journal article" date="2015" name="Nat. Genet.">
        <title>The pineapple genome and the evolution of CAM photosynthesis.</title>
        <authorList>
            <person name="Ming R."/>
            <person name="VanBuren R."/>
            <person name="Wai C.M."/>
            <person name="Tang H."/>
            <person name="Schatz M.C."/>
            <person name="Bowers J.E."/>
            <person name="Lyons E."/>
            <person name="Wang M.L."/>
            <person name="Chen J."/>
            <person name="Biggers E."/>
            <person name="Zhang J."/>
            <person name="Huang L."/>
            <person name="Zhang L."/>
            <person name="Miao W."/>
            <person name="Zhang J."/>
            <person name="Ye Z."/>
            <person name="Miao C."/>
            <person name="Lin Z."/>
            <person name="Wang H."/>
            <person name="Zhou H."/>
            <person name="Yim W.C."/>
            <person name="Priest H.D."/>
            <person name="Zheng C."/>
            <person name="Woodhouse M."/>
            <person name="Edger P.P."/>
            <person name="Guyot R."/>
            <person name="Guo H.B."/>
            <person name="Guo H."/>
            <person name="Zheng G."/>
            <person name="Singh R."/>
            <person name="Sharma A."/>
            <person name="Min X."/>
            <person name="Zheng Y."/>
            <person name="Lee H."/>
            <person name="Gurtowski J."/>
            <person name="Sedlazeck F.J."/>
            <person name="Harkess A."/>
            <person name="McKain M.R."/>
            <person name="Liao Z."/>
            <person name="Fang J."/>
            <person name="Liu J."/>
            <person name="Zhang X."/>
            <person name="Zhang Q."/>
            <person name="Hu W."/>
            <person name="Qin Y."/>
            <person name="Wang K."/>
            <person name="Chen L.Y."/>
            <person name="Shirley N."/>
            <person name="Lin Y.R."/>
            <person name="Liu L.Y."/>
            <person name="Hernandez A.G."/>
            <person name="Wright C.L."/>
            <person name="Bulone V."/>
            <person name="Tuskan G.A."/>
            <person name="Heath K."/>
            <person name="Zee F."/>
            <person name="Moore P.H."/>
            <person name="Sunkar R."/>
            <person name="Leebens-Mack J.H."/>
            <person name="Mockler T."/>
            <person name="Bennetzen J.L."/>
            <person name="Freeling M."/>
            <person name="Sankoff D."/>
            <person name="Paterson A.H."/>
            <person name="Zhu X."/>
            <person name="Yang X."/>
            <person name="Smith J.A."/>
            <person name="Cushman J.C."/>
            <person name="Paull R.E."/>
            <person name="Yu Q."/>
        </authorList>
    </citation>
    <scope>NUCLEOTIDE SEQUENCE [LARGE SCALE GENOMIC DNA]</scope>
    <source>
        <strain evidence="3">cv. F153</strain>
    </source>
</reference>
<evidence type="ECO:0000313" key="4">
    <source>
        <dbReference type="RefSeq" id="XP_020112433.1"/>
    </source>
</evidence>
<dbReference type="Pfam" id="PF04424">
    <property type="entry name" value="MINDY_DUB"/>
    <property type="match status" value="2"/>
</dbReference>
<feature type="domain" description="MINDY deubiquitinase" evidence="2">
    <location>
        <begin position="464"/>
        <end position="570"/>
    </location>
</feature>
<organism evidence="3 4">
    <name type="scientific">Ananas comosus</name>
    <name type="common">Pineapple</name>
    <name type="synonym">Ananas ananas</name>
    <dbReference type="NCBI Taxonomy" id="4615"/>
    <lineage>
        <taxon>Eukaryota</taxon>
        <taxon>Viridiplantae</taxon>
        <taxon>Streptophyta</taxon>
        <taxon>Embryophyta</taxon>
        <taxon>Tracheophyta</taxon>
        <taxon>Spermatophyta</taxon>
        <taxon>Magnoliopsida</taxon>
        <taxon>Liliopsida</taxon>
        <taxon>Poales</taxon>
        <taxon>Bromeliaceae</taxon>
        <taxon>Bromelioideae</taxon>
        <taxon>Ananas</taxon>
    </lineage>
</organism>
<dbReference type="GO" id="GO:0016807">
    <property type="term" value="F:cysteine-type carboxypeptidase activity"/>
    <property type="evidence" value="ECO:0007669"/>
    <property type="project" value="TreeGrafter"/>
</dbReference>
<keyword evidence="4" id="KW-0378">Hydrolase</keyword>
<dbReference type="PANTHER" id="PTHR18063">
    <property type="entry name" value="NF-E2 INDUCIBLE PROTEIN"/>
    <property type="match status" value="1"/>
</dbReference>
<evidence type="ECO:0000313" key="3">
    <source>
        <dbReference type="Proteomes" id="UP000515123"/>
    </source>
</evidence>
<dbReference type="GO" id="GO:0071108">
    <property type="term" value="P:protein K48-linked deubiquitination"/>
    <property type="evidence" value="ECO:0007669"/>
    <property type="project" value="TreeGrafter"/>
</dbReference>
<dbReference type="Proteomes" id="UP000515123">
    <property type="component" value="Linkage group 22"/>
</dbReference>
<evidence type="ECO:0000256" key="1">
    <source>
        <dbReference type="SAM" id="MobiDB-lite"/>
    </source>
</evidence>
<dbReference type="Gramene" id="Aco009393.1.mrna1">
    <property type="protein sequence ID" value="Aco009393.1.mrna1"/>
    <property type="gene ID" value="Aco009393.1.path1"/>
</dbReference>
<dbReference type="GO" id="GO:0005829">
    <property type="term" value="C:cytosol"/>
    <property type="evidence" value="ECO:0007669"/>
    <property type="project" value="TreeGrafter"/>
</dbReference>
<dbReference type="GO" id="GO:0071944">
    <property type="term" value="C:cell periphery"/>
    <property type="evidence" value="ECO:0007669"/>
    <property type="project" value="TreeGrafter"/>
</dbReference>
<sequence>MAEEERRAAAAAVAAAEEEKKEEVVYKTKVIQFLGRSTPIVLQNDNGPCPLLAICNVLLLRNILNLSLDASEVSLQKLLSLVAERLIDSNSNIQDKDVGYVNNQQQNIADAIDLLPRLATGIDVNVHFRKINDFEFTRECTIFDLLDIPLYHGWIVDPQDIETAAAIGSKSYNTIVAELVAFETGKAEENKQAEEEDIVDFAAATTAALGVPSPSLARGRSFDDNPLSDPAEEKRRRGDLEEEEELMRALDLSKAECSDPVNVSATPIPNDSVQILDETVHIQSSEMGNGDEAAGLYKSSFSAPKGGNEFGCNIMDNSRLSKLNAANNSSKTESEGIKEISIANDAVDGPDESFTTNKPLEVNSSVKETCTEDFLASQMHHKPSDNVIGGDSTILSDQAASDAPCTDSNYSNGKDEPSDASEAVTSSLEGGEPIYQGEEFILDSKFPAFENQEPIYEGEMVLAEQVEKPEKDSSPRPEDEVALQQWQLIKSFLEHNASQLTIYGLFCLQEGLKERELCIFFRNNHFSTMFKYNGELYLLATDQGYINQQDLVWEKLNEVNGDTVFMTGNFTEFKAEQRGTDSWNEQQAMTNTADYLAALESSSPSSSTFNSDLQLAIALQQQEFEQQQTQQPPAPAPARQRLVVGPQVQRNSSTPPKSNSKAKDKCRMM</sequence>
<feature type="compositionally biased region" description="Polar residues" evidence="1">
    <location>
        <begin position="648"/>
        <end position="659"/>
    </location>
</feature>
<dbReference type="PANTHER" id="PTHR18063:SF6">
    <property type="entry name" value="UBIQUITIN CARBOXYL-TERMINAL HYDROLASE"/>
    <property type="match status" value="1"/>
</dbReference>
<protein>
    <submittedName>
        <fullName evidence="4">Ubiquitin carboxyl-terminal hydrolase MINDY-1</fullName>
    </submittedName>
</protein>
<dbReference type="InterPro" id="IPR007518">
    <property type="entry name" value="MINDY"/>
</dbReference>
<name>A0A6P5H4D2_ANACO</name>
<dbReference type="GO" id="GO:1990380">
    <property type="term" value="F:K48-linked deubiquitinase activity"/>
    <property type="evidence" value="ECO:0007669"/>
    <property type="project" value="InterPro"/>
</dbReference>
<reference evidence="4" key="2">
    <citation type="submission" date="2025-08" db="UniProtKB">
        <authorList>
            <consortium name="RefSeq"/>
        </authorList>
    </citation>
    <scope>IDENTIFICATION</scope>
    <source>
        <tissue evidence="4">Leaf</tissue>
    </source>
</reference>
<feature type="region of interest" description="Disordered" evidence="1">
    <location>
        <begin position="397"/>
        <end position="427"/>
    </location>
</feature>
<keyword evidence="3" id="KW-1185">Reference proteome</keyword>
<evidence type="ECO:0000259" key="2">
    <source>
        <dbReference type="Pfam" id="PF04424"/>
    </source>
</evidence>
<dbReference type="InterPro" id="IPR033979">
    <property type="entry name" value="MINDY_domain"/>
</dbReference>
<dbReference type="OrthoDB" id="10261212at2759"/>
<accession>A0A6P5H4D2</accession>
<feature type="compositionally biased region" description="Low complexity" evidence="1">
    <location>
        <begin position="622"/>
        <end position="642"/>
    </location>
</feature>
<feature type="domain" description="MINDY deubiquitinase" evidence="2">
    <location>
        <begin position="25"/>
        <end position="198"/>
    </location>
</feature>
<dbReference type="AlphaFoldDB" id="A0A6P5H4D2"/>
<dbReference type="GeneID" id="109726996"/>
<feature type="region of interest" description="Disordered" evidence="1">
    <location>
        <begin position="215"/>
        <end position="243"/>
    </location>
</feature>